<organism evidence="3 4">
    <name type="scientific">Candolleomyces aberdarensis</name>
    <dbReference type="NCBI Taxonomy" id="2316362"/>
    <lineage>
        <taxon>Eukaryota</taxon>
        <taxon>Fungi</taxon>
        <taxon>Dikarya</taxon>
        <taxon>Basidiomycota</taxon>
        <taxon>Agaricomycotina</taxon>
        <taxon>Agaricomycetes</taxon>
        <taxon>Agaricomycetidae</taxon>
        <taxon>Agaricales</taxon>
        <taxon>Agaricineae</taxon>
        <taxon>Psathyrellaceae</taxon>
        <taxon>Candolleomyces</taxon>
    </lineage>
</organism>
<name>A0A4Q2DIX7_9AGAR</name>
<feature type="compositionally biased region" description="Polar residues" evidence="1">
    <location>
        <begin position="627"/>
        <end position="636"/>
    </location>
</feature>
<feature type="chain" id="PRO_5020954417" evidence="2">
    <location>
        <begin position="23"/>
        <end position="1057"/>
    </location>
</feature>
<feature type="compositionally biased region" description="Polar residues" evidence="1">
    <location>
        <begin position="673"/>
        <end position="685"/>
    </location>
</feature>
<feature type="region of interest" description="Disordered" evidence="1">
    <location>
        <begin position="741"/>
        <end position="859"/>
    </location>
</feature>
<feature type="compositionally biased region" description="Low complexity" evidence="1">
    <location>
        <begin position="756"/>
        <end position="772"/>
    </location>
</feature>
<dbReference type="Proteomes" id="UP000290288">
    <property type="component" value="Unassembled WGS sequence"/>
</dbReference>
<dbReference type="OrthoDB" id="3025629at2759"/>
<accession>A0A4Q2DIX7</accession>
<keyword evidence="2" id="KW-0732">Signal</keyword>
<sequence>MANNLGIIVGAWLWHLWTLLRSLASFATLKPKLPFSSSQPELETGLYSSRADRKQPRKHPDRVHLPRTGSPPPSSSLQNFRFTFEASPSQQSSAPPQKEFLPHPSLELKTKPSRRGKRSRESMERKRLRRIARVSDFSPPPEIHVEDWSVLNGKCDAQSDSERKPPRIFVFGSGLNSAAPPLDAPYPVPSVIITPSTPSEENASRRSSGLSFTSSLKSSSTDATTNTVLPANETPSSSEILRDLGHVRGSDSPAPTTESPFETVEAETSSEPEHFCHTARLSVHLSDDSSASGSVKDTKSPEEGRFVFSDSLTKIAFGPSQQSPTISPADYGFMDQPQVAIVVSHWEDPSFQISSSSTPRLGDRPGADKEAQPDADAKPVLINRHSQSLGSRNSVYDMLPRNPSVPVDDDNHDPDLSLGVDGQARYSVLPYPDIFDFDMYTGDLHASMAAFGISPGDDLVDELAVEAYKRLSRPNGTSESIATSHAHTQMKDSEGNDSISRDYHHRHLPSTSDSSVGGGPPPPSGVRPPTLTHFRFSLPIIGIGIGMEDIQTRDSVEDAFARSTPMASFVDSSGTRTIMSEGRLKLADDHDIEYSCEDAIARATAATAATRRGEYAISAQFQFPISAPSISRTPPATVTVRKASDEDLSSESSPDVFSSTRGSGANRVVARASSLTESFSNNNKSPSHRDSAKNPSLPSTAPSPSKDQVFTQRRSDSRTGDQHRSAQLDNEIKRYEDHYRHPAYSRSPPLPGKAFSTSSSYSSESKYQDSVSGSLSRDSVPLPPPTSSTTLPRSSSLSLSSSETVTALVSSSTAMRADSGRKGSPPAEVGVHENRSLADSRSLPTVVTTVGQSESPGERGVRRVPLFRLPKTRRPLKVVNSNEIFNAGNSGGGGGGGPTAEGDLDSGGVDSGGSGNIKNRLQQQKQVVVGGPVSDAVRGMIRKVSMKRKLNYGLSKSVDLKVLENERVDQGHWNSEHDHDTIVAGGSASGSARVGGLKRSATVTRRRAGSTATTTSGRTINLLREVNRQEEKRRAGILSSSDTMNNMTLESVRVAVD</sequence>
<feature type="compositionally biased region" description="Basic and acidic residues" evidence="1">
    <location>
        <begin position="361"/>
        <end position="377"/>
    </location>
</feature>
<feature type="compositionally biased region" description="Polar residues" evidence="1">
    <location>
        <begin position="839"/>
        <end position="855"/>
    </location>
</feature>
<evidence type="ECO:0000313" key="4">
    <source>
        <dbReference type="Proteomes" id="UP000290288"/>
    </source>
</evidence>
<feature type="compositionally biased region" description="Polar residues" evidence="1">
    <location>
        <begin position="474"/>
        <end position="487"/>
    </location>
</feature>
<protein>
    <submittedName>
        <fullName evidence="3">Uncharacterized protein</fullName>
    </submittedName>
</protein>
<feature type="compositionally biased region" description="Polar residues" evidence="1">
    <location>
        <begin position="222"/>
        <end position="239"/>
    </location>
</feature>
<feature type="compositionally biased region" description="Basic and acidic residues" evidence="1">
    <location>
        <begin position="240"/>
        <end position="249"/>
    </location>
</feature>
<feature type="region of interest" description="Disordered" evidence="1">
    <location>
        <begin position="352"/>
        <end position="412"/>
    </location>
</feature>
<feature type="region of interest" description="Disordered" evidence="1">
    <location>
        <begin position="34"/>
        <end position="126"/>
    </location>
</feature>
<comment type="caution">
    <text evidence="3">The sequence shown here is derived from an EMBL/GenBank/DDBJ whole genome shotgun (WGS) entry which is preliminary data.</text>
</comment>
<feature type="region of interest" description="Disordered" evidence="1">
    <location>
        <begin position="193"/>
        <end position="273"/>
    </location>
</feature>
<dbReference type="AlphaFoldDB" id="A0A4Q2DIX7"/>
<feature type="signal peptide" evidence="2">
    <location>
        <begin position="1"/>
        <end position="22"/>
    </location>
</feature>
<gene>
    <name evidence="3" type="ORF">EST38_g6046</name>
</gene>
<feature type="compositionally biased region" description="Low complexity" evidence="1">
    <location>
        <begin position="787"/>
        <end position="813"/>
    </location>
</feature>
<feature type="region of interest" description="Disordered" evidence="1">
    <location>
        <begin position="883"/>
        <end position="922"/>
    </location>
</feature>
<feature type="compositionally biased region" description="Basic and acidic residues" evidence="1">
    <location>
        <begin position="713"/>
        <end position="729"/>
    </location>
</feature>
<feature type="compositionally biased region" description="Polar residues" evidence="1">
    <location>
        <begin position="693"/>
        <end position="712"/>
    </location>
</feature>
<reference evidence="3 4" key="1">
    <citation type="submission" date="2019-01" db="EMBL/GenBank/DDBJ databases">
        <title>Draft genome sequence of Psathyrella aberdarensis IHI B618.</title>
        <authorList>
            <person name="Buettner E."/>
            <person name="Kellner H."/>
        </authorList>
    </citation>
    <scope>NUCLEOTIDE SEQUENCE [LARGE SCALE GENOMIC DNA]</scope>
    <source>
        <strain evidence="3 4">IHI B618</strain>
    </source>
</reference>
<feature type="region of interest" description="Disordered" evidence="1">
    <location>
        <begin position="627"/>
        <end position="729"/>
    </location>
</feature>
<evidence type="ECO:0000256" key="2">
    <source>
        <dbReference type="SAM" id="SignalP"/>
    </source>
</evidence>
<feature type="compositionally biased region" description="Polar residues" evidence="1">
    <location>
        <begin position="384"/>
        <end position="394"/>
    </location>
</feature>
<feature type="compositionally biased region" description="Low complexity" evidence="1">
    <location>
        <begin position="205"/>
        <end position="221"/>
    </location>
</feature>
<evidence type="ECO:0000256" key="1">
    <source>
        <dbReference type="SAM" id="MobiDB-lite"/>
    </source>
</evidence>
<dbReference type="EMBL" id="SDEE01000182">
    <property type="protein sequence ID" value="RXW19807.1"/>
    <property type="molecule type" value="Genomic_DNA"/>
</dbReference>
<proteinExistence type="predicted"/>
<feature type="compositionally biased region" description="Gly residues" evidence="1">
    <location>
        <begin position="889"/>
        <end position="899"/>
    </location>
</feature>
<feature type="region of interest" description="Disordered" evidence="1">
    <location>
        <begin position="471"/>
        <end position="531"/>
    </location>
</feature>
<evidence type="ECO:0000313" key="3">
    <source>
        <dbReference type="EMBL" id="RXW19807.1"/>
    </source>
</evidence>
<keyword evidence="4" id="KW-1185">Reference proteome</keyword>
<feature type="compositionally biased region" description="Basic and acidic residues" evidence="1">
    <location>
        <begin position="489"/>
        <end position="502"/>
    </location>
</feature>
<feature type="compositionally biased region" description="Low complexity" evidence="1">
    <location>
        <begin position="86"/>
        <end position="97"/>
    </location>
</feature>